<keyword evidence="4" id="KW-1185">Reference proteome</keyword>
<feature type="region of interest" description="Disordered" evidence="1">
    <location>
        <begin position="301"/>
        <end position="328"/>
    </location>
</feature>
<feature type="region of interest" description="Disordered" evidence="1">
    <location>
        <begin position="1"/>
        <end position="122"/>
    </location>
</feature>
<keyword evidence="2" id="KW-0812">Transmembrane</keyword>
<feature type="compositionally biased region" description="Low complexity" evidence="1">
    <location>
        <begin position="385"/>
        <end position="395"/>
    </location>
</feature>
<feature type="compositionally biased region" description="Low complexity" evidence="1">
    <location>
        <begin position="110"/>
        <end position="122"/>
    </location>
</feature>
<feature type="region of interest" description="Disordered" evidence="1">
    <location>
        <begin position="610"/>
        <end position="639"/>
    </location>
</feature>
<dbReference type="EMBL" id="JAEVFJ010000020">
    <property type="protein sequence ID" value="KAH8099403.1"/>
    <property type="molecule type" value="Genomic_DNA"/>
</dbReference>
<evidence type="ECO:0000256" key="1">
    <source>
        <dbReference type="SAM" id="MobiDB-lite"/>
    </source>
</evidence>
<gene>
    <name evidence="3" type="ORF">BXZ70DRAFT_1009212</name>
</gene>
<feature type="compositionally biased region" description="Polar residues" evidence="1">
    <location>
        <begin position="860"/>
        <end position="872"/>
    </location>
</feature>
<feature type="compositionally biased region" description="Basic and acidic residues" evidence="1">
    <location>
        <begin position="12"/>
        <end position="22"/>
    </location>
</feature>
<keyword evidence="2" id="KW-1133">Transmembrane helix</keyword>
<evidence type="ECO:0000256" key="2">
    <source>
        <dbReference type="SAM" id="Phobius"/>
    </source>
</evidence>
<protein>
    <submittedName>
        <fullName evidence="3">Uncharacterized protein</fullName>
    </submittedName>
</protein>
<dbReference type="OrthoDB" id="2591431at2759"/>
<feature type="compositionally biased region" description="Acidic residues" evidence="1">
    <location>
        <begin position="825"/>
        <end position="836"/>
    </location>
</feature>
<proteinExistence type="predicted"/>
<evidence type="ECO:0000313" key="4">
    <source>
        <dbReference type="Proteomes" id="UP000813824"/>
    </source>
</evidence>
<name>A0A8K0UMF4_9AGAR</name>
<keyword evidence="2" id="KW-0472">Membrane</keyword>
<feature type="compositionally biased region" description="Low complexity" evidence="1">
    <location>
        <begin position="42"/>
        <end position="60"/>
    </location>
</feature>
<feature type="region of interest" description="Disordered" evidence="1">
    <location>
        <begin position="685"/>
        <end position="744"/>
    </location>
</feature>
<feature type="compositionally biased region" description="Polar residues" evidence="1">
    <location>
        <begin position="28"/>
        <end position="41"/>
    </location>
</feature>
<sequence>MVKYFQPRKPTRRELRKLERARSKPPLATSNTPALSPAASQVSLAVSNGSISSSSSTGSLKRSRKERTRELNSKPKTRLLPRARKRGGRYKPIVVPDVESPPRVHRPAHHVPSSDSSESETSATVNVFMHRVRSSVDKIRMDTYRLRDLQRKELADAISEASSVESSAPTTGDCKKSEDGHKCIEPHVAKTLPTPVETQTTAAILQPILPPNDSDALDTATTRPLHIAKGGKNGLDTIQAPTRPLRIVKTTKPRCTNPHPGQTTVPCNALASDEKENPIVIPHDMARLLKTLTVTKRVPLTKKGFRPPSPIPALERSRTQPTRKHRAKRVENTIPQPFATAAYDTYELESYRSGQLLPNSDSSFFREMAGLDSKGVAMTGKTTASSLRSSSSGSSTEAMTLGTRHRTTSKFKGATDGDPVMAPDAGPSTVYNMTLSTQLMSSSTSLYGTPRTVNVPDTSFSDGKGTFSTQLPFPEDQRFLVSMSDAAGFATGGSSNVMEVGAALQGDSCNTTDPGVDFFFRLDSALTQCRVYTINGYEGAVQPVKITGIIPGGAAFELLPPNGPASYDWLANVKFGTSIVWLMTDSQGHTGGSSDVKLVGASDDGSCLSANSPSSFPAGPSQTSSALPSATTTPPPPAPVPAGPNVGLIAGLSIAGVFAVTAFILVFIFWRRRQRNGRYGARVDLIGGRQSPGPNDDHVTPAPISPYPFSVSHRSSYAPSGHGGAHAQPPSASSHQLLSDVGSESGRFTNPYSGYAESAPRQSVSYYDEPSLYGSAVGAPVPLAPPRPHHQHTSSQSSSGRSKASLAGAQPYKPARFILHTDIEEATPADEHEEVIELPPQYSERRGVIPSVAEHGAGTATPSSPQSSHHPR</sequence>
<reference evidence="3" key="1">
    <citation type="journal article" date="2021" name="New Phytol.">
        <title>Evolutionary innovations through gain and loss of genes in the ectomycorrhizal Boletales.</title>
        <authorList>
            <person name="Wu G."/>
            <person name="Miyauchi S."/>
            <person name="Morin E."/>
            <person name="Kuo A."/>
            <person name="Drula E."/>
            <person name="Varga T."/>
            <person name="Kohler A."/>
            <person name="Feng B."/>
            <person name="Cao Y."/>
            <person name="Lipzen A."/>
            <person name="Daum C."/>
            <person name="Hundley H."/>
            <person name="Pangilinan J."/>
            <person name="Johnson J."/>
            <person name="Barry K."/>
            <person name="LaButti K."/>
            <person name="Ng V."/>
            <person name="Ahrendt S."/>
            <person name="Min B."/>
            <person name="Choi I.G."/>
            <person name="Park H."/>
            <person name="Plett J.M."/>
            <person name="Magnuson J."/>
            <person name="Spatafora J.W."/>
            <person name="Nagy L.G."/>
            <person name="Henrissat B."/>
            <person name="Grigoriev I.V."/>
            <person name="Yang Z.L."/>
            <person name="Xu J."/>
            <person name="Martin F.M."/>
        </authorList>
    </citation>
    <scope>NUCLEOTIDE SEQUENCE</scope>
    <source>
        <strain evidence="3">KKN 215</strain>
    </source>
</reference>
<feature type="transmembrane region" description="Helical" evidence="2">
    <location>
        <begin position="646"/>
        <end position="670"/>
    </location>
</feature>
<feature type="region of interest" description="Disordered" evidence="1">
    <location>
        <begin position="777"/>
        <end position="808"/>
    </location>
</feature>
<evidence type="ECO:0000313" key="3">
    <source>
        <dbReference type="EMBL" id="KAH8099403.1"/>
    </source>
</evidence>
<organism evidence="3 4">
    <name type="scientific">Cristinia sonorae</name>
    <dbReference type="NCBI Taxonomy" id="1940300"/>
    <lineage>
        <taxon>Eukaryota</taxon>
        <taxon>Fungi</taxon>
        <taxon>Dikarya</taxon>
        <taxon>Basidiomycota</taxon>
        <taxon>Agaricomycotina</taxon>
        <taxon>Agaricomycetes</taxon>
        <taxon>Agaricomycetidae</taxon>
        <taxon>Agaricales</taxon>
        <taxon>Pleurotineae</taxon>
        <taxon>Stephanosporaceae</taxon>
        <taxon>Cristinia</taxon>
    </lineage>
</organism>
<comment type="caution">
    <text evidence="3">The sequence shown here is derived from an EMBL/GenBank/DDBJ whole genome shotgun (WGS) entry which is preliminary data.</text>
</comment>
<feature type="compositionally biased region" description="Basic residues" evidence="1">
    <location>
        <begin position="75"/>
        <end position="89"/>
    </location>
</feature>
<feature type="region of interest" description="Disordered" evidence="1">
    <location>
        <begin position="382"/>
        <end position="404"/>
    </location>
</feature>
<dbReference type="Proteomes" id="UP000813824">
    <property type="component" value="Unassembled WGS sequence"/>
</dbReference>
<feature type="compositionally biased region" description="Low complexity" evidence="1">
    <location>
        <begin position="620"/>
        <end position="632"/>
    </location>
</feature>
<feature type="region of interest" description="Disordered" evidence="1">
    <location>
        <begin position="825"/>
        <end position="872"/>
    </location>
</feature>
<feature type="region of interest" description="Disordered" evidence="1">
    <location>
        <begin position="160"/>
        <end position="179"/>
    </location>
</feature>
<accession>A0A8K0UMF4</accession>
<dbReference type="AlphaFoldDB" id="A0A8K0UMF4"/>
<feature type="compositionally biased region" description="Low complexity" evidence="1">
    <location>
        <begin position="794"/>
        <end position="805"/>
    </location>
</feature>